<keyword evidence="4" id="KW-1185">Reference proteome</keyword>
<feature type="non-terminal residue" evidence="3">
    <location>
        <position position="1"/>
    </location>
</feature>
<dbReference type="AlphaFoldDB" id="A0A371EHZ3"/>
<protein>
    <submittedName>
        <fullName evidence="3">Copia protein</fullName>
    </submittedName>
</protein>
<proteinExistence type="predicted"/>
<reference evidence="3" key="1">
    <citation type="submission" date="2018-05" db="EMBL/GenBank/DDBJ databases">
        <title>Draft genome of Mucuna pruriens seed.</title>
        <authorList>
            <person name="Nnadi N.E."/>
            <person name="Vos R."/>
            <person name="Hasami M.H."/>
            <person name="Devisetty U.K."/>
            <person name="Aguiy J.C."/>
        </authorList>
    </citation>
    <scope>NUCLEOTIDE SEQUENCE [LARGE SCALE GENOMIC DNA]</scope>
    <source>
        <strain evidence="3">JCA_2017</strain>
    </source>
</reference>
<evidence type="ECO:0000313" key="4">
    <source>
        <dbReference type="Proteomes" id="UP000257109"/>
    </source>
</evidence>
<evidence type="ECO:0000313" key="3">
    <source>
        <dbReference type="EMBL" id="RDX65651.1"/>
    </source>
</evidence>
<dbReference type="EMBL" id="QJKJ01013790">
    <property type="protein sequence ID" value="RDX65651.1"/>
    <property type="molecule type" value="Genomic_DNA"/>
</dbReference>
<evidence type="ECO:0000259" key="2">
    <source>
        <dbReference type="Pfam" id="PF07727"/>
    </source>
</evidence>
<name>A0A371EHZ3_MUCPR</name>
<evidence type="ECO:0000256" key="1">
    <source>
        <dbReference type="SAM" id="MobiDB-lite"/>
    </source>
</evidence>
<accession>A0A371EHZ3</accession>
<gene>
    <name evidence="3" type="primary">GIP</name>
    <name evidence="3" type="ORF">CR513_55674</name>
</gene>
<dbReference type="InterPro" id="IPR013103">
    <property type="entry name" value="RVT_2"/>
</dbReference>
<dbReference type="OrthoDB" id="1434209at2759"/>
<sequence>MKIYHLEQQILGNVEDRLITRSTFKDQAQMALLVEIKPKNKLVSPPNDKSIIGRKWIFRNKLDENDDIIIGAIDDSFCEEFFELMHKEFEMSMMRELKFFLGLQIKQAEDEIYIHQTKYLKELLKKLNLEDCKTMPTPMHPTLILSLDEIDKKIPKRLKDYSDVDFAGDRIERKDISGGCHFIRTNLKFICCICKELAVHRLTQRSKDIPIFHSGTQHLKDTPNIHSRTQHPMGTPNVHIGT</sequence>
<dbReference type="Proteomes" id="UP000257109">
    <property type="component" value="Unassembled WGS sequence"/>
</dbReference>
<feature type="domain" description="Reverse transcriptase Ty1/copia-type" evidence="2">
    <location>
        <begin position="66"/>
        <end position="140"/>
    </location>
</feature>
<organism evidence="3 4">
    <name type="scientific">Mucuna pruriens</name>
    <name type="common">Velvet bean</name>
    <name type="synonym">Dolichos pruriens</name>
    <dbReference type="NCBI Taxonomy" id="157652"/>
    <lineage>
        <taxon>Eukaryota</taxon>
        <taxon>Viridiplantae</taxon>
        <taxon>Streptophyta</taxon>
        <taxon>Embryophyta</taxon>
        <taxon>Tracheophyta</taxon>
        <taxon>Spermatophyta</taxon>
        <taxon>Magnoliopsida</taxon>
        <taxon>eudicotyledons</taxon>
        <taxon>Gunneridae</taxon>
        <taxon>Pentapetalae</taxon>
        <taxon>rosids</taxon>
        <taxon>fabids</taxon>
        <taxon>Fabales</taxon>
        <taxon>Fabaceae</taxon>
        <taxon>Papilionoideae</taxon>
        <taxon>50 kb inversion clade</taxon>
        <taxon>NPAAA clade</taxon>
        <taxon>indigoferoid/millettioid clade</taxon>
        <taxon>Phaseoleae</taxon>
        <taxon>Mucuna</taxon>
    </lineage>
</organism>
<dbReference type="Pfam" id="PF07727">
    <property type="entry name" value="RVT_2"/>
    <property type="match status" value="1"/>
</dbReference>
<comment type="caution">
    <text evidence="3">The sequence shown here is derived from an EMBL/GenBank/DDBJ whole genome shotgun (WGS) entry which is preliminary data.</text>
</comment>
<feature type="region of interest" description="Disordered" evidence="1">
    <location>
        <begin position="220"/>
        <end position="242"/>
    </location>
</feature>